<evidence type="ECO:0000313" key="1">
    <source>
        <dbReference type="EMBL" id="KAA5805325.1"/>
    </source>
</evidence>
<organism evidence="1 2">
    <name type="scientific">Alkalicaulis satelles</name>
    <dbReference type="NCBI Taxonomy" id="2609175"/>
    <lineage>
        <taxon>Bacteria</taxon>
        <taxon>Pseudomonadati</taxon>
        <taxon>Pseudomonadota</taxon>
        <taxon>Alphaproteobacteria</taxon>
        <taxon>Maricaulales</taxon>
        <taxon>Maricaulaceae</taxon>
        <taxon>Alkalicaulis</taxon>
    </lineage>
</organism>
<name>A0A5M6ZN38_9PROT</name>
<reference evidence="1 2" key="1">
    <citation type="submission" date="2019-09" db="EMBL/GenBank/DDBJ databases">
        <authorList>
            <person name="Kevbrin V."/>
            <person name="Grouzdev D.S."/>
        </authorList>
    </citation>
    <scope>NUCLEOTIDE SEQUENCE [LARGE SCALE GENOMIC DNA]</scope>
    <source>
        <strain evidence="1 2">G-192</strain>
    </source>
</reference>
<proteinExistence type="predicted"/>
<dbReference type="AlphaFoldDB" id="A0A5M6ZN38"/>
<dbReference type="PROSITE" id="PS51257">
    <property type="entry name" value="PROKAR_LIPOPROTEIN"/>
    <property type="match status" value="1"/>
</dbReference>
<protein>
    <submittedName>
        <fullName evidence="1">Uncharacterized protein</fullName>
    </submittedName>
</protein>
<sequence length="194" mass="21193">MRIAACLLAAAFTLSGCQGVRDSLSGPQPNPGPCPNALSLYDAYRVVNFAGEEIVHRNVGFTGEILNVVSNCTYSGRSASPIDMEMAMRLAFGRGPAAAGDSHTYDMFITVVRLDPQRNVTGVIHRETFQVTARFPSGRDRVELVEEFPSIRIPRADETTSGSNFEVLVGFDLTDEQLEFNRSGIRFRVTAGQD</sequence>
<accession>A0A5M6ZN38</accession>
<gene>
    <name evidence="1" type="ORF">F1654_04930</name>
</gene>
<dbReference type="EMBL" id="VWOJ01000001">
    <property type="protein sequence ID" value="KAA5805325.1"/>
    <property type="molecule type" value="Genomic_DNA"/>
</dbReference>
<comment type="caution">
    <text evidence="1">The sequence shown here is derived from an EMBL/GenBank/DDBJ whole genome shotgun (WGS) entry which is preliminary data.</text>
</comment>
<dbReference type="Proteomes" id="UP000325122">
    <property type="component" value="Unassembled WGS sequence"/>
</dbReference>
<dbReference type="RefSeq" id="WP_150022357.1">
    <property type="nucleotide sequence ID" value="NZ_VWOJ01000001.1"/>
</dbReference>
<evidence type="ECO:0000313" key="2">
    <source>
        <dbReference type="Proteomes" id="UP000325122"/>
    </source>
</evidence>
<keyword evidence="2" id="KW-1185">Reference proteome</keyword>